<evidence type="ECO:0000313" key="2">
    <source>
        <dbReference type="Proteomes" id="UP001146120"/>
    </source>
</evidence>
<name>A0AAV2ZS43_9STRA</name>
<dbReference type="Proteomes" id="UP001146120">
    <property type="component" value="Unassembled WGS sequence"/>
</dbReference>
<reference evidence="1" key="1">
    <citation type="submission" date="2022-11" db="EMBL/GenBank/DDBJ databases">
        <authorList>
            <person name="Morgan W.R."/>
            <person name="Tartar A."/>
        </authorList>
    </citation>
    <scope>NUCLEOTIDE SEQUENCE</scope>
    <source>
        <strain evidence="1">ARSEF 373</strain>
    </source>
</reference>
<proteinExistence type="predicted"/>
<organism evidence="1 2">
    <name type="scientific">Lagenidium giganteum</name>
    <dbReference type="NCBI Taxonomy" id="4803"/>
    <lineage>
        <taxon>Eukaryota</taxon>
        <taxon>Sar</taxon>
        <taxon>Stramenopiles</taxon>
        <taxon>Oomycota</taxon>
        <taxon>Peronosporomycetes</taxon>
        <taxon>Pythiales</taxon>
        <taxon>Pythiaceae</taxon>
    </lineage>
</organism>
<keyword evidence="2" id="KW-1185">Reference proteome</keyword>
<feature type="non-terminal residue" evidence="1">
    <location>
        <position position="1"/>
    </location>
</feature>
<dbReference type="AlphaFoldDB" id="A0AAV2ZS43"/>
<reference evidence="1" key="2">
    <citation type="journal article" date="2023" name="Microbiol Resour">
        <title>Decontamination and Annotation of the Draft Genome Sequence of the Oomycete Lagenidium giganteum ARSEF 373.</title>
        <authorList>
            <person name="Morgan W.R."/>
            <person name="Tartar A."/>
        </authorList>
    </citation>
    <scope>NUCLEOTIDE SEQUENCE</scope>
    <source>
        <strain evidence="1">ARSEF 373</strain>
    </source>
</reference>
<dbReference type="EMBL" id="DAKRPA010000001">
    <property type="protein sequence ID" value="DBA05315.1"/>
    <property type="molecule type" value="Genomic_DNA"/>
</dbReference>
<evidence type="ECO:0000313" key="1">
    <source>
        <dbReference type="EMBL" id="DBA05315.1"/>
    </source>
</evidence>
<comment type="caution">
    <text evidence="1">The sequence shown here is derived from an EMBL/GenBank/DDBJ whole genome shotgun (WGS) entry which is preliminary data.</text>
</comment>
<sequence length="60" mass="6784">SKRREPKVSNQQVRHLLQQLVRTNYVAVHSVPDASNAPFLLYTDFLSCCVAFLNLLHASS</sequence>
<protein>
    <submittedName>
        <fullName evidence="1">Uncharacterized protein</fullName>
    </submittedName>
</protein>
<gene>
    <name evidence="1" type="ORF">N0F65_007477</name>
</gene>
<accession>A0AAV2ZS43</accession>